<proteinExistence type="predicted"/>
<name>X0RKA6_9ZZZZ</name>
<keyword evidence="1" id="KW-1133">Transmembrane helix</keyword>
<keyword evidence="1" id="KW-0472">Membrane</keyword>
<feature type="transmembrane region" description="Helical" evidence="1">
    <location>
        <begin position="12"/>
        <end position="35"/>
    </location>
</feature>
<comment type="caution">
    <text evidence="2">The sequence shown here is derived from an EMBL/GenBank/DDBJ whole genome shotgun (WGS) entry which is preliminary data.</text>
</comment>
<organism evidence="2">
    <name type="scientific">marine sediment metagenome</name>
    <dbReference type="NCBI Taxonomy" id="412755"/>
    <lineage>
        <taxon>unclassified sequences</taxon>
        <taxon>metagenomes</taxon>
        <taxon>ecological metagenomes</taxon>
    </lineage>
</organism>
<keyword evidence="1" id="KW-0812">Transmembrane</keyword>
<protein>
    <submittedName>
        <fullName evidence="2">Uncharacterized protein</fullName>
    </submittedName>
</protein>
<gene>
    <name evidence="2" type="ORF">S01H1_07489</name>
</gene>
<reference evidence="2" key="1">
    <citation type="journal article" date="2014" name="Front. Microbiol.">
        <title>High frequency of phylogenetically diverse reductive dehalogenase-homologous genes in deep subseafloor sedimentary metagenomes.</title>
        <authorList>
            <person name="Kawai M."/>
            <person name="Futagami T."/>
            <person name="Toyoda A."/>
            <person name="Takaki Y."/>
            <person name="Nishi S."/>
            <person name="Hori S."/>
            <person name="Arai W."/>
            <person name="Tsubouchi T."/>
            <person name="Morono Y."/>
            <person name="Uchiyama I."/>
            <person name="Ito T."/>
            <person name="Fujiyama A."/>
            <person name="Inagaki F."/>
            <person name="Takami H."/>
        </authorList>
    </citation>
    <scope>NUCLEOTIDE SEQUENCE</scope>
    <source>
        <strain evidence="2">Expedition CK06-06</strain>
    </source>
</reference>
<accession>X0RKA6</accession>
<dbReference type="EMBL" id="BARS01003860">
    <property type="protein sequence ID" value="GAF69264.1"/>
    <property type="molecule type" value="Genomic_DNA"/>
</dbReference>
<evidence type="ECO:0000256" key="1">
    <source>
        <dbReference type="SAM" id="Phobius"/>
    </source>
</evidence>
<feature type="non-terminal residue" evidence="2">
    <location>
        <position position="43"/>
    </location>
</feature>
<sequence length="43" mass="4911">MASRTVRLPRSLVYICGLWVATWILLLLPDLLLYWSGYSVEAA</sequence>
<dbReference type="AlphaFoldDB" id="X0RKA6"/>
<evidence type="ECO:0000313" key="2">
    <source>
        <dbReference type="EMBL" id="GAF69264.1"/>
    </source>
</evidence>